<keyword evidence="2" id="KW-0812">Transmembrane</keyword>
<dbReference type="Proteomes" id="UP001138672">
    <property type="component" value="Unassembled WGS sequence"/>
</dbReference>
<evidence type="ECO:0000313" key="7">
    <source>
        <dbReference type="EMBL" id="MBP1839982.1"/>
    </source>
</evidence>
<dbReference type="EMBL" id="JAUSUU010000005">
    <property type="protein sequence ID" value="MDQ0335581.1"/>
    <property type="molecule type" value="Genomic_DNA"/>
</dbReference>
<dbReference type="GO" id="GO:0005886">
    <property type="term" value="C:plasma membrane"/>
    <property type="evidence" value="ECO:0007669"/>
    <property type="project" value="InterPro"/>
</dbReference>
<organism evidence="7 9">
    <name type="scientific">Formosa algae</name>
    <dbReference type="NCBI Taxonomy" id="225843"/>
    <lineage>
        <taxon>Bacteria</taxon>
        <taxon>Pseudomonadati</taxon>
        <taxon>Bacteroidota</taxon>
        <taxon>Flavobacteriia</taxon>
        <taxon>Flavobacteriales</taxon>
        <taxon>Flavobacteriaceae</taxon>
        <taxon>Formosa</taxon>
    </lineage>
</organism>
<gene>
    <name evidence="7" type="ORF">J2Z56_001906</name>
    <name evidence="8" type="ORF">J2Z57_002029</name>
</gene>
<evidence type="ECO:0000313" key="9">
    <source>
        <dbReference type="Proteomes" id="UP001138672"/>
    </source>
</evidence>
<protein>
    <recommendedName>
        <fullName evidence="6">Translocation and assembly module TamB C-terminal domain-containing protein</fullName>
    </recommendedName>
</protein>
<feature type="region of interest" description="Disordered" evidence="5">
    <location>
        <begin position="1432"/>
        <end position="1465"/>
    </location>
</feature>
<evidence type="ECO:0000313" key="8">
    <source>
        <dbReference type="EMBL" id="MDQ0335581.1"/>
    </source>
</evidence>
<comment type="subcellular location">
    <subcellularLocation>
        <location evidence="1">Membrane</location>
        <topology evidence="1">Single-pass membrane protein</topology>
    </subcellularLocation>
</comment>
<keyword evidence="10" id="KW-1185">Reference proteome</keyword>
<dbReference type="InterPro" id="IPR007452">
    <property type="entry name" value="TamB_C"/>
</dbReference>
<dbReference type="RefSeq" id="WP_232301566.1">
    <property type="nucleotide sequence ID" value="NZ_JAGGJQ010000004.1"/>
</dbReference>
<evidence type="ECO:0000256" key="4">
    <source>
        <dbReference type="ARBA" id="ARBA00023136"/>
    </source>
</evidence>
<dbReference type="EMBL" id="JAGGJQ010000004">
    <property type="protein sequence ID" value="MBP1839982.1"/>
    <property type="molecule type" value="Genomic_DNA"/>
</dbReference>
<evidence type="ECO:0000256" key="3">
    <source>
        <dbReference type="ARBA" id="ARBA00022989"/>
    </source>
</evidence>
<accession>A0A9X0YMJ5</accession>
<name>A0A9X0YMJ5_9FLAO</name>
<evidence type="ECO:0000256" key="5">
    <source>
        <dbReference type="SAM" id="MobiDB-lite"/>
    </source>
</evidence>
<dbReference type="Pfam" id="PF04357">
    <property type="entry name" value="TamB"/>
    <property type="match status" value="1"/>
</dbReference>
<keyword evidence="4" id="KW-0472">Membrane</keyword>
<dbReference type="GO" id="GO:0009306">
    <property type="term" value="P:protein secretion"/>
    <property type="evidence" value="ECO:0007669"/>
    <property type="project" value="InterPro"/>
</dbReference>
<evidence type="ECO:0000259" key="6">
    <source>
        <dbReference type="Pfam" id="PF04357"/>
    </source>
</evidence>
<evidence type="ECO:0000313" key="10">
    <source>
        <dbReference type="Proteomes" id="UP001231587"/>
    </source>
</evidence>
<feature type="compositionally biased region" description="Basic and acidic residues" evidence="5">
    <location>
        <begin position="1432"/>
        <end position="1445"/>
    </location>
</feature>
<feature type="domain" description="Translocation and assembly module TamB C-terminal" evidence="6">
    <location>
        <begin position="997"/>
        <end position="1418"/>
    </location>
</feature>
<proteinExistence type="predicted"/>
<keyword evidence="3" id="KW-1133">Transmembrane helix</keyword>
<dbReference type="Proteomes" id="UP001231587">
    <property type="component" value="Unassembled WGS sequence"/>
</dbReference>
<reference evidence="7" key="1">
    <citation type="submission" date="2021-03" db="EMBL/GenBank/DDBJ databases">
        <title>Genomic Encyclopedia of Type Strains, Phase IV (KMG-IV): sequencing the most valuable type-strain genomes for metagenomic binning, comparative biology and taxonomic classification.</title>
        <authorList>
            <person name="Goeker M."/>
        </authorList>
    </citation>
    <scope>NUCLEOTIDE SEQUENCE</scope>
    <source>
        <strain evidence="7">DSM 15523</strain>
        <strain evidence="8 10">DSM 16476</strain>
    </source>
</reference>
<sequence>MLLFIILIVILAIPGVQTRLGKYATSRLNETYHTNINIGAVGLHFNGDVQIKNVYIEDYKQDTLINAKLLETHIVNFRNLYNGRLVFSDITATGLDFYIKTYKGETETNLDVFVAKFDEDHNDNTPSNFLLSSSDVSIYDGRFRFVNENLESPEVMRFNELTINASNFLIHGPNVSSRINTLEFTDSHGLHVDNMSTNFAYTLHDITFANLDLKTAESTLKGDVKFEFEREDLSSFTDKVQVNANITSADLALSDLNYFYDEFGVNQRADFSVLLTGTLNDLNLSALNLTTNRGSRIIGDINFKNLFNRSDNTFYMQGRFNRLSSTYKDLITLLPNLLGQTIPSNFDRFGNFNITGTTELTTSKINADLRINTSLGLIESDLVLTNIDNIDKATYKGNIVVTDFDLGTYLENSNFNKTSLDIDVDGSGFKEENVNTKVNGEIFYMDFNNYSYKDIDVLGNFKSSVYNGNLVSNDPNFKLEFNGIADFSKQTNKVDFVADVKYADLRLLNFVKNDTLSLFKGVVEINAIGTTINDVEGLFAITNANYQNEHDNYVFDDFTLTSVFRDSIRYVSVNSPDIIEGEMNGNFRFRDVGIMFENAIGSIYRNFDPVNVPENQFLDFNFTIYNKIVEVFYPNVKLGKNTFVKGHVQSNDQLFNLMFRSPEIRLFDYFASDISIDVDNNNPLFNTFIEVDSIKTKFYSLSRFNLVNKTINDTLFMRSEFQGGVRDNDVFNLNFYHTINTENNSVFGFKKSDVTFKNSTWLVNESRDTLNKIEISKGFEEINIDKLVMSLDDEEISLSGFLKDSTQKDLKLNFKNVDLAKVSPELDSLELGGILNGKIDVFQQNGQYLPSADVTIDSLSVNAFKLGSFSGNITGNENLTRFYVNSKIKNDIHNSFLAIGYIDAINNETYLDIDLKFDDFNLKPFSPLGKDVISDIRGFVSGNAKVIGNSKKPAIEGDLRLREAGLLIPLLNTNYNFADNSQVILKNQDFVFNDIQITDNVYNTKGVLGGFIRHNNFSEWELGLDLKTDRLLVLNTDDSEDALYYGTGFIGGSATIYGPTEELVISVIGETKTGTIFKIPMSDSESFGDNTFIHFLTPEEKQAKLEGKELAIKDIRGLELDFDLEVNNDAEIEIVMDRDSGSTIKGHGIGGLLIEINTNGKFNIYGDFSVFKGVYNFMYGGLVQKEFNVQPGGTLAWDGDPLGARINLKAIYTTQANPSPLLDNPINQSIPVNVEIELTEKLEQPQISFGFAFPTVNSTVKSELNYRLESKEDRDNQALYLLTTGSFSSGLTGINPYGTLTERLNGIVNGLFSDSDNKLNIGLNYELGENNPDYETDDRFGVTLQTQISDRVMINGNVDVPVGSVSQTVIAGDIEVNFLLNEEGTLTANVFNRENSIQDFGEEIGYTQGVGISYNVDFDTFKELIQKILHGETTKKLEENSEKEAPSSNATEPELIFVKPENSDE</sequence>
<evidence type="ECO:0000256" key="1">
    <source>
        <dbReference type="ARBA" id="ARBA00004167"/>
    </source>
</evidence>
<comment type="caution">
    <text evidence="7">The sequence shown here is derived from an EMBL/GenBank/DDBJ whole genome shotgun (WGS) entry which is preliminary data.</text>
</comment>
<evidence type="ECO:0000256" key="2">
    <source>
        <dbReference type="ARBA" id="ARBA00022692"/>
    </source>
</evidence>